<dbReference type="Pfam" id="PF05572">
    <property type="entry name" value="Peptidase_M43"/>
    <property type="match status" value="1"/>
</dbReference>
<name>A0ABW7MZY5_9FLAO</name>
<feature type="domain" description="Peptidase M43 pregnancy-associated plasma-A" evidence="3">
    <location>
        <begin position="155"/>
        <end position="257"/>
    </location>
</feature>
<sequence length="529" mass="58261">MRKELLLLVLILSSNFILGQDYCATTKNSPVKNYTSLSRMLYANSSNEETLCLNVYFHIVREDNGTGGIPAYQTSVIINELNSQFSNYNIAFNKIGQDFINNSSLNNIAFPSEIASLISTNNISGAINFYIVDNAYFNGWAEILGTNLILTDSAATTNVSSHEMGHCLNLYHTHETQFGLETADNCSYAGDLICDTPPDTGLRNPGNNTNPYWVDSNCNYTKNDGYNPDTENIMSYTSPTCLKHFTNQQGLRMRDAILNSPILQSVISCSCTATALLGKTTICSDETTTYTVPCGSVSFNASSNLQILNSTSNSITVKPINTSVNELASVSALVNGLTYVKEIWIGKPKVDVLLNPDSNYVYLELTGINSVIHKQNITYIKWEKISSTGNPVMGSAINSFENLAHGNSTNWSINAVIKVVNNSACDTTYVYKTITPPEPDPCVGYRISKTTENEFSTFSIIDPCAKTSSNNTEKVKDKDIKAAKLYDIYGIEVKTYNINSFKTNGLKKGIYIFKVTVQNETVTQKIIID</sequence>
<organism evidence="4 5">
    <name type="scientific">Gaetbulibacter aestuarii</name>
    <dbReference type="NCBI Taxonomy" id="1502358"/>
    <lineage>
        <taxon>Bacteria</taxon>
        <taxon>Pseudomonadati</taxon>
        <taxon>Bacteroidota</taxon>
        <taxon>Flavobacteriia</taxon>
        <taxon>Flavobacteriales</taxon>
        <taxon>Flavobacteriaceae</taxon>
        <taxon>Gaetbulibacter</taxon>
    </lineage>
</organism>
<keyword evidence="4" id="KW-0482">Metalloprotease</keyword>
<protein>
    <submittedName>
        <fullName evidence="4">Zinc-dependent metalloprotease</fullName>
    </submittedName>
</protein>
<dbReference type="Gene3D" id="3.40.390.10">
    <property type="entry name" value="Collagenase (Catalytic Domain)"/>
    <property type="match status" value="1"/>
</dbReference>
<keyword evidence="4" id="KW-0645">Protease</keyword>
<keyword evidence="5" id="KW-1185">Reference proteome</keyword>
<feature type="signal peptide" evidence="2">
    <location>
        <begin position="1"/>
        <end position="19"/>
    </location>
</feature>
<evidence type="ECO:0000256" key="1">
    <source>
        <dbReference type="ARBA" id="ARBA00022729"/>
    </source>
</evidence>
<gene>
    <name evidence="4" type="ORF">V8G58_10530</name>
</gene>
<dbReference type="RefSeq" id="WP_344737819.1">
    <property type="nucleotide sequence ID" value="NZ_BAABAY010000001.1"/>
</dbReference>
<accession>A0ABW7MZY5</accession>
<dbReference type="EMBL" id="JBAWKB010000003">
    <property type="protein sequence ID" value="MFH6772369.1"/>
    <property type="molecule type" value="Genomic_DNA"/>
</dbReference>
<keyword evidence="4" id="KW-0378">Hydrolase</keyword>
<feature type="chain" id="PRO_5047149327" evidence="2">
    <location>
        <begin position="20"/>
        <end position="529"/>
    </location>
</feature>
<dbReference type="InterPro" id="IPR026444">
    <property type="entry name" value="Secre_tail"/>
</dbReference>
<evidence type="ECO:0000313" key="4">
    <source>
        <dbReference type="EMBL" id="MFH6772369.1"/>
    </source>
</evidence>
<dbReference type="Proteomes" id="UP001610100">
    <property type="component" value="Unassembled WGS sequence"/>
</dbReference>
<evidence type="ECO:0000313" key="5">
    <source>
        <dbReference type="Proteomes" id="UP001610100"/>
    </source>
</evidence>
<proteinExistence type="predicted"/>
<dbReference type="GO" id="GO:0008237">
    <property type="term" value="F:metallopeptidase activity"/>
    <property type="evidence" value="ECO:0007669"/>
    <property type="project" value="UniProtKB-KW"/>
</dbReference>
<reference evidence="4 5" key="1">
    <citation type="submission" date="2024-02" db="EMBL/GenBank/DDBJ databases">
        <title>A Gaetbulibacter species isolated from tidal flats and genomic insights of their niches.</title>
        <authorList>
            <person name="Ye Y."/>
        </authorList>
    </citation>
    <scope>NUCLEOTIDE SEQUENCE [LARGE SCALE GENOMIC DNA]</scope>
    <source>
        <strain evidence="4 5">KYW382</strain>
    </source>
</reference>
<keyword evidence="1 2" id="KW-0732">Signal</keyword>
<comment type="caution">
    <text evidence="4">The sequence shown here is derived from an EMBL/GenBank/DDBJ whole genome shotgun (WGS) entry which is preliminary data.</text>
</comment>
<dbReference type="InterPro" id="IPR008754">
    <property type="entry name" value="Peptidase_M43"/>
</dbReference>
<dbReference type="InterPro" id="IPR024079">
    <property type="entry name" value="MetalloPept_cat_dom_sf"/>
</dbReference>
<evidence type="ECO:0000256" key="2">
    <source>
        <dbReference type="SAM" id="SignalP"/>
    </source>
</evidence>
<dbReference type="NCBIfam" id="TIGR04183">
    <property type="entry name" value="Por_Secre_tail"/>
    <property type="match status" value="1"/>
</dbReference>
<evidence type="ECO:0000259" key="3">
    <source>
        <dbReference type="Pfam" id="PF05572"/>
    </source>
</evidence>
<dbReference type="SUPFAM" id="SSF55486">
    <property type="entry name" value="Metalloproteases ('zincins'), catalytic domain"/>
    <property type="match status" value="1"/>
</dbReference>